<organism evidence="3 4">
    <name type="scientific">Novosphingobium flavum</name>
    <dbReference type="NCBI Taxonomy" id="1778672"/>
    <lineage>
        <taxon>Bacteria</taxon>
        <taxon>Pseudomonadati</taxon>
        <taxon>Pseudomonadota</taxon>
        <taxon>Alphaproteobacteria</taxon>
        <taxon>Sphingomonadales</taxon>
        <taxon>Sphingomonadaceae</taxon>
        <taxon>Novosphingobium</taxon>
    </lineage>
</organism>
<protein>
    <submittedName>
        <fullName evidence="3">Amidohydrolase family protein</fullName>
    </submittedName>
</protein>
<feature type="chain" id="PRO_5031167169" evidence="1">
    <location>
        <begin position="22"/>
        <end position="323"/>
    </location>
</feature>
<dbReference type="GO" id="GO:0016787">
    <property type="term" value="F:hydrolase activity"/>
    <property type="evidence" value="ECO:0007669"/>
    <property type="project" value="UniProtKB-KW"/>
</dbReference>
<dbReference type="InterPro" id="IPR032466">
    <property type="entry name" value="Metal_Hydrolase"/>
</dbReference>
<evidence type="ECO:0000259" key="2">
    <source>
        <dbReference type="Pfam" id="PF04909"/>
    </source>
</evidence>
<name>A0A7X1FSY4_9SPHN</name>
<evidence type="ECO:0000256" key="1">
    <source>
        <dbReference type="SAM" id="SignalP"/>
    </source>
</evidence>
<proteinExistence type="predicted"/>
<dbReference type="PROSITE" id="PS51257">
    <property type="entry name" value="PROKAR_LIPOPROTEIN"/>
    <property type="match status" value="1"/>
</dbReference>
<dbReference type="Gene3D" id="3.20.20.140">
    <property type="entry name" value="Metal-dependent hydrolases"/>
    <property type="match status" value="1"/>
</dbReference>
<reference evidence="3 4" key="1">
    <citation type="submission" date="2020-08" db="EMBL/GenBank/DDBJ databases">
        <title>The genome sequence of type strain Novosphingobium flavum NBRC 111647.</title>
        <authorList>
            <person name="Liu Y."/>
        </authorList>
    </citation>
    <scope>NUCLEOTIDE SEQUENCE [LARGE SCALE GENOMIC DNA]</scope>
    <source>
        <strain evidence="3 4">NBRC 111647</strain>
    </source>
</reference>
<sequence length="323" mass="33766">MNRQAISIFALGAISSLAASCAVIPPASPPAPVRYIDAHSHILAQMTPAEEVSLLRASGISAAVIMHPDIAAIDAMRAGNAGFIVPAISLARLPQMPGLHLGPDAAPAMARLADAGEACGFGEIPTRIVPRTEPTDDLSLLGPDRVAIYAAADARGLVVSMHVDIADPKVEASIARIARDYPRAKVVLAHSGWSAAPEVIARLMDAYPNVHGDLSVRLDPAGGLPMSVQPANSLPPGATNVISILQPDGTIQPAWRDLLLRHADRFLFAMDITDEQRPKFAQLLVATARKALGTLGPAAENAIAHGNAERLYAGCARGFAARD</sequence>
<dbReference type="Proteomes" id="UP000566813">
    <property type="component" value="Unassembled WGS sequence"/>
</dbReference>
<keyword evidence="3" id="KW-0378">Hydrolase</keyword>
<dbReference type="Pfam" id="PF04909">
    <property type="entry name" value="Amidohydro_2"/>
    <property type="match status" value="1"/>
</dbReference>
<gene>
    <name evidence="3" type="ORF">H7F51_12190</name>
</gene>
<feature type="domain" description="Amidohydrolase-related" evidence="2">
    <location>
        <begin position="28"/>
        <end position="312"/>
    </location>
</feature>
<dbReference type="SUPFAM" id="SSF51556">
    <property type="entry name" value="Metallo-dependent hydrolases"/>
    <property type="match status" value="1"/>
</dbReference>
<dbReference type="InterPro" id="IPR006680">
    <property type="entry name" value="Amidohydro-rel"/>
</dbReference>
<accession>A0A7X1FSY4</accession>
<keyword evidence="1" id="KW-0732">Signal</keyword>
<feature type="signal peptide" evidence="1">
    <location>
        <begin position="1"/>
        <end position="21"/>
    </location>
</feature>
<comment type="caution">
    <text evidence="3">The sequence shown here is derived from an EMBL/GenBank/DDBJ whole genome shotgun (WGS) entry which is preliminary data.</text>
</comment>
<evidence type="ECO:0000313" key="3">
    <source>
        <dbReference type="EMBL" id="MBC2666279.1"/>
    </source>
</evidence>
<evidence type="ECO:0000313" key="4">
    <source>
        <dbReference type="Proteomes" id="UP000566813"/>
    </source>
</evidence>
<dbReference type="EMBL" id="JACLAW010000008">
    <property type="protein sequence ID" value="MBC2666279.1"/>
    <property type="molecule type" value="Genomic_DNA"/>
</dbReference>
<dbReference type="AlphaFoldDB" id="A0A7X1FSY4"/>
<keyword evidence="4" id="KW-1185">Reference proteome</keyword>
<dbReference type="RefSeq" id="WP_185664570.1">
    <property type="nucleotide sequence ID" value="NZ_JACLAW010000008.1"/>
</dbReference>